<reference evidence="9 10" key="1">
    <citation type="submission" date="2018-11" db="EMBL/GenBank/DDBJ databases">
        <title>Mesobaculum littorinae gen. nov., sp. nov., isolated from Littorina scabra that represents a novel genus of the order Rhodobacteraceae.</title>
        <authorList>
            <person name="Li F."/>
        </authorList>
    </citation>
    <scope>NUCLEOTIDE SEQUENCE [LARGE SCALE GENOMIC DNA]</scope>
    <source>
        <strain evidence="9 10">M0103</strain>
    </source>
</reference>
<evidence type="ECO:0000256" key="8">
    <source>
        <dbReference type="RuleBase" id="RU363041"/>
    </source>
</evidence>
<dbReference type="InterPro" id="IPR052017">
    <property type="entry name" value="TSUP"/>
</dbReference>
<keyword evidence="10" id="KW-1185">Reference proteome</keyword>
<comment type="caution">
    <text evidence="9">The sequence shown here is derived from an EMBL/GenBank/DDBJ whole genome shotgun (WGS) entry which is preliminary data.</text>
</comment>
<evidence type="ECO:0000256" key="3">
    <source>
        <dbReference type="ARBA" id="ARBA00022448"/>
    </source>
</evidence>
<feature type="transmembrane region" description="Helical" evidence="8">
    <location>
        <begin position="144"/>
        <end position="168"/>
    </location>
</feature>
<dbReference type="Pfam" id="PF01925">
    <property type="entry name" value="TauE"/>
    <property type="match status" value="1"/>
</dbReference>
<sequence>MSPGALVEALSGAAQAPGLGWLILAAVLGGIVRGFAGFGTALVYLPIAGQHLPPFAAISTMLVMDLVGPMPNVVAALRQARWPDVGRLAAGFVLALPLGVWLLGAVADETFRLGVSLLSILLLVCLASGAVYRGPMPGPAVMGVGAAGGFLGGAAGLAGPPVILFYVARALPVSVTRANLLIYLALSDIAMVALFWGGGLIAAQALWIGVLLILPYMLANLAGAAMFRPERERLYRGVAYAIVAGSAVSGLPFLD</sequence>
<name>A0A438AJF5_9RHOB</name>
<comment type="subcellular location">
    <subcellularLocation>
        <location evidence="1 8">Cell membrane</location>
        <topology evidence="1 8">Multi-pass membrane protein</topology>
    </subcellularLocation>
</comment>
<gene>
    <name evidence="9" type="ORF">EKE94_07745</name>
</gene>
<dbReference type="PANTHER" id="PTHR30269:SF37">
    <property type="entry name" value="MEMBRANE TRANSPORTER PROTEIN"/>
    <property type="match status" value="1"/>
</dbReference>
<keyword evidence="3" id="KW-0813">Transport</keyword>
<feature type="transmembrane region" description="Helical" evidence="8">
    <location>
        <begin position="20"/>
        <end position="45"/>
    </location>
</feature>
<organism evidence="9 10">
    <name type="scientific">Mesobaculum littorinae</name>
    <dbReference type="NCBI Taxonomy" id="2486419"/>
    <lineage>
        <taxon>Bacteria</taxon>
        <taxon>Pseudomonadati</taxon>
        <taxon>Pseudomonadota</taxon>
        <taxon>Alphaproteobacteria</taxon>
        <taxon>Rhodobacterales</taxon>
        <taxon>Roseobacteraceae</taxon>
        <taxon>Mesobaculum</taxon>
    </lineage>
</organism>
<dbReference type="EMBL" id="RQXX01000002">
    <property type="protein sequence ID" value="RVV98784.1"/>
    <property type="molecule type" value="Genomic_DNA"/>
</dbReference>
<feature type="transmembrane region" description="Helical" evidence="8">
    <location>
        <begin position="205"/>
        <end position="227"/>
    </location>
</feature>
<protein>
    <recommendedName>
        <fullName evidence="8">Probable membrane transporter protein</fullName>
    </recommendedName>
</protein>
<evidence type="ECO:0000256" key="2">
    <source>
        <dbReference type="ARBA" id="ARBA00009142"/>
    </source>
</evidence>
<dbReference type="GO" id="GO:0005886">
    <property type="term" value="C:plasma membrane"/>
    <property type="evidence" value="ECO:0007669"/>
    <property type="project" value="UniProtKB-SubCell"/>
</dbReference>
<evidence type="ECO:0000256" key="5">
    <source>
        <dbReference type="ARBA" id="ARBA00022692"/>
    </source>
</evidence>
<dbReference type="PANTHER" id="PTHR30269">
    <property type="entry name" value="TRANSMEMBRANE PROTEIN YFCA"/>
    <property type="match status" value="1"/>
</dbReference>
<keyword evidence="7 8" id="KW-0472">Membrane</keyword>
<dbReference type="RefSeq" id="WP_127906015.1">
    <property type="nucleotide sequence ID" value="NZ_RQXX01000002.1"/>
</dbReference>
<accession>A0A438AJF5</accession>
<comment type="similarity">
    <text evidence="2 8">Belongs to the 4-toluene sulfonate uptake permease (TSUP) (TC 2.A.102) family.</text>
</comment>
<evidence type="ECO:0000256" key="1">
    <source>
        <dbReference type="ARBA" id="ARBA00004651"/>
    </source>
</evidence>
<feature type="transmembrane region" description="Helical" evidence="8">
    <location>
        <begin position="88"/>
        <end position="106"/>
    </location>
</feature>
<keyword evidence="6 8" id="KW-1133">Transmembrane helix</keyword>
<evidence type="ECO:0000313" key="10">
    <source>
        <dbReference type="Proteomes" id="UP000285908"/>
    </source>
</evidence>
<evidence type="ECO:0000256" key="7">
    <source>
        <dbReference type="ARBA" id="ARBA00023136"/>
    </source>
</evidence>
<evidence type="ECO:0000313" key="9">
    <source>
        <dbReference type="EMBL" id="RVV98784.1"/>
    </source>
</evidence>
<evidence type="ECO:0000256" key="4">
    <source>
        <dbReference type="ARBA" id="ARBA00022475"/>
    </source>
</evidence>
<feature type="transmembrane region" description="Helical" evidence="8">
    <location>
        <begin position="52"/>
        <end position="68"/>
    </location>
</feature>
<feature type="transmembrane region" description="Helical" evidence="8">
    <location>
        <begin position="234"/>
        <end position="254"/>
    </location>
</feature>
<keyword evidence="4 8" id="KW-1003">Cell membrane</keyword>
<feature type="transmembrane region" description="Helical" evidence="8">
    <location>
        <begin position="113"/>
        <end position="132"/>
    </location>
</feature>
<evidence type="ECO:0000256" key="6">
    <source>
        <dbReference type="ARBA" id="ARBA00022989"/>
    </source>
</evidence>
<dbReference type="OrthoDB" id="9795324at2"/>
<feature type="transmembrane region" description="Helical" evidence="8">
    <location>
        <begin position="180"/>
        <end position="199"/>
    </location>
</feature>
<dbReference type="AlphaFoldDB" id="A0A438AJF5"/>
<dbReference type="Proteomes" id="UP000285908">
    <property type="component" value="Unassembled WGS sequence"/>
</dbReference>
<proteinExistence type="inferred from homology"/>
<keyword evidence="5 8" id="KW-0812">Transmembrane</keyword>
<dbReference type="InterPro" id="IPR002781">
    <property type="entry name" value="TM_pro_TauE-like"/>
</dbReference>